<evidence type="ECO:0000256" key="2">
    <source>
        <dbReference type="ARBA" id="ARBA00022695"/>
    </source>
</evidence>
<dbReference type="RefSeq" id="WP_093384011.1">
    <property type="nucleotide sequence ID" value="NZ_FOTW01000005.1"/>
</dbReference>
<evidence type="ECO:0000313" key="5">
    <source>
        <dbReference type="EMBL" id="SFL59164.1"/>
    </source>
</evidence>
<dbReference type="EMBL" id="FOTW01000005">
    <property type="protein sequence ID" value="SFL59164.1"/>
    <property type="molecule type" value="Genomic_DNA"/>
</dbReference>
<dbReference type="InterPro" id="IPR049180">
    <property type="entry name" value="MdcG_C"/>
</dbReference>
<dbReference type="Pfam" id="PF10620">
    <property type="entry name" value="MdcG"/>
    <property type="match status" value="1"/>
</dbReference>
<organism evidence="5 6">
    <name type="scientific">Rugamonas rubra</name>
    <dbReference type="NCBI Taxonomy" id="758825"/>
    <lineage>
        <taxon>Bacteria</taxon>
        <taxon>Pseudomonadati</taxon>
        <taxon>Pseudomonadota</taxon>
        <taxon>Betaproteobacteria</taxon>
        <taxon>Burkholderiales</taxon>
        <taxon>Oxalobacteraceae</taxon>
        <taxon>Telluria group</taxon>
        <taxon>Rugamonas</taxon>
    </lineage>
</organism>
<evidence type="ECO:0000259" key="3">
    <source>
        <dbReference type="Pfam" id="PF10620"/>
    </source>
</evidence>
<dbReference type="Pfam" id="PF20866">
    <property type="entry name" value="MdcG_N"/>
    <property type="match status" value="1"/>
</dbReference>
<dbReference type="OrthoDB" id="8562329at2"/>
<gene>
    <name evidence="5" type="ORF">SAMN02982985_00827</name>
</gene>
<protein>
    <submittedName>
        <fullName evidence="5">Phosphoribosyl-dephospho-CoA transferase</fullName>
    </submittedName>
</protein>
<dbReference type="STRING" id="758825.SAMN02982985_00827"/>
<keyword evidence="1 5" id="KW-0808">Transferase</keyword>
<evidence type="ECO:0000256" key="1">
    <source>
        <dbReference type="ARBA" id="ARBA00022679"/>
    </source>
</evidence>
<dbReference type="NCBIfam" id="TIGR03135">
    <property type="entry name" value="malonate_mdcG"/>
    <property type="match status" value="1"/>
</dbReference>
<dbReference type="Proteomes" id="UP000199470">
    <property type="component" value="Unassembled WGS sequence"/>
</dbReference>
<dbReference type="AlphaFoldDB" id="A0A1I4IXX5"/>
<accession>A0A1I4IXX5</accession>
<evidence type="ECO:0000313" key="6">
    <source>
        <dbReference type="Proteomes" id="UP000199470"/>
    </source>
</evidence>
<feature type="domain" description="Phosphoribosyl-dephospho-CoA transferase MdcG N-terminal" evidence="4">
    <location>
        <begin position="4"/>
        <end position="86"/>
    </location>
</feature>
<dbReference type="InterPro" id="IPR048903">
    <property type="entry name" value="MdcG_N"/>
</dbReference>
<proteinExistence type="predicted"/>
<sequence length="221" mass="23446">MYARHSLVWLAAQGWRDAIAAAAPEHAGALREWQRAGHPCIVRRRDADTGAGQVCLGVALPPEADGRKPRIALRLNAADVARTWPPLPLAAVLDMPALPAAWQAPLAALLDDAQDAGIELRVYGSVALQVLTGLAYLRDGSDIDILFQPASTAQLRDGVALLARHAAQLPLDGEIVFPSAQAVAWKEWHAAGASQARVLAKLADSVRLATRDELCAALEAS</sequence>
<dbReference type="GO" id="GO:0016779">
    <property type="term" value="F:nucleotidyltransferase activity"/>
    <property type="evidence" value="ECO:0007669"/>
    <property type="project" value="UniProtKB-KW"/>
</dbReference>
<feature type="domain" description="Phosphoribosyl-dephospho-CoA transferase MdcG C-terminal" evidence="3">
    <location>
        <begin position="95"/>
        <end position="211"/>
    </location>
</feature>
<keyword evidence="6" id="KW-1185">Reference proteome</keyword>
<evidence type="ECO:0000259" key="4">
    <source>
        <dbReference type="Pfam" id="PF20866"/>
    </source>
</evidence>
<reference evidence="5 6" key="1">
    <citation type="submission" date="2016-10" db="EMBL/GenBank/DDBJ databases">
        <authorList>
            <person name="de Groot N.N."/>
        </authorList>
    </citation>
    <scope>NUCLEOTIDE SEQUENCE [LARGE SCALE GENOMIC DNA]</scope>
    <source>
        <strain evidence="5 6">ATCC 43154</strain>
    </source>
</reference>
<keyword evidence="2" id="KW-0548">Nucleotidyltransferase</keyword>
<dbReference type="InterPro" id="IPR017557">
    <property type="entry name" value="Holo-ACP_synthase"/>
</dbReference>
<name>A0A1I4IXX5_9BURK</name>